<dbReference type="InterPro" id="IPR046885">
    <property type="entry name" value="MnmA-like_C"/>
</dbReference>
<feature type="domain" description="tRNA-specific 2-thiouridylase MnmA-like C-terminal" evidence="10">
    <location>
        <begin position="294"/>
        <end position="374"/>
    </location>
</feature>
<evidence type="ECO:0000313" key="12">
    <source>
        <dbReference type="EMBL" id="PIT89795.1"/>
    </source>
</evidence>
<sequence length="376" mass="42711">MKTPGKKILMAMSGGIDSSVAANILKNQGHNVIGIFLKFWHENNPAYPAAENKCCSEQSFLDAKSVCQKIGIPLYSLNYEKNFKQEIVDYFLKSYEAGETPNPCIICNKKIKLGLLIKYARELGFDLVATGHYAKTSLAINKKQKTEHAHQTIKLLTTKDKKKDQSYFLYALNQNELPHLMFPLANYIKEEVRQLAKKWQLPVIEKKESQEVCFISDATKNFLKRNLKLKTGFIKTTDGKIIGEHGGLPLYTIGQRQGININNGPYYVIKKDLAKNELIVTDDKNDAKLLNKTAVIKNVNWISGIKPLLPLKCFGRHRYRAKLERVVVTKQNTGEYLVTFKNPVRALTPGQSIVFYQPLRKFFNKDYEILGGGVMC</sequence>
<name>A0A2M6WAT9_9BACT</name>
<comment type="caution">
    <text evidence="12">The sequence shown here is derived from an EMBL/GenBank/DDBJ whole genome shotgun (WGS) entry which is preliminary data.</text>
</comment>
<feature type="region of interest" description="Interaction with tRNA" evidence="9">
    <location>
        <begin position="163"/>
        <end position="165"/>
    </location>
</feature>
<dbReference type="PANTHER" id="PTHR11933">
    <property type="entry name" value="TRNA 5-METHYLAMINOMETHYL-2-THIOURIDYLATE -METHYLTRANSFERASE"/>
    <property type="match status" value="1"/>
</dbReference>
<dbReference type="AlphaFoldDB" id="A0A2M6WAT9"/>
<dbReference type="InterPro" id="IPR023382">
    <property type="entry name" value="MnmA-like_central_sf"/>
</dbReference>
<evidence type="ECO:0000256" key="3">
    <source>
        <dbReference type="ARBA" id="ARBA00022694"/>
    </source>
</evidence>
<dbReference type="Pfam" id="PF20259">
    <property type="entry name" value="tRNA_Me_trans_M"/>
    <property type="match status" value="1"/>
</dbReference>
<evidence type="ECO:0000256" key="1">
    <source>
        <dbReference type="ARBA" id="ARBA00022555"/>
    </source>
</evidence>
<feature type="region of interest" description="Interaction with tRNA" evidence="9">
    <location>
        <begin position="318"/>
        <end position="319"/>
    </location>
</feature>
<feature type="active site" description="Cysteine persulfide intermediate" evidence="9">
    <location>
        <position position="213"/>
    </location>
</feature>
<feature type="active site" description="Nucleophile" evidence="9">
    <location>
        <position position="107"/>
    </location>
</feature>
<dbReference type="Pfam" id="PF20258">
    <property type="entry name" value="tRNA_Me_trans_C"/>
    <property type="match status" value="1"/>
</dbReference>
<comment type="similarity">
    <text evidence="9">Belongs to the MnmA/TRMU family.</text>
</comment>
<evidence type="ECO:0000259" key="11">
    <source>
        <dbReference type="Pfam" id="PF20259"/>
    </source>
</evidence>
<reference evidence="13" key="1">
    <citation type="submission" date="2017-09" db="EMBL/GenBank/DDBJ databases">
        <title>Depth-based differentiation of microbial function through sediment-hosted aquifers and enrichment of novel symbionts in the deep terrestrial subsurface.</title>
        <authorList>
            <person name="Probst A.J."/>
            <person name="Ladd B."/>
            <person name="Jarett J.K."/>
            <person name="Geller-Mcgrath D.E."/>
            <person name="Sieber C.M.K."/>
            <person name="Emerson J.B."/>
            <person name="Anantharaman K."/>
            <person name="Thomas B.C."/>
            <person name="Malmstrom R."/>
            <person name="Stieglmeier M."/>
            <person name="Klingl A."/>
            <person name="Woyke T."/>
            <person name="Ryan C.M."/>
            <person name="Banfield J.F."/>
        </authorList>
    </citation>
    <scope>NUCLEOTIDE SEQUENCE [LARGE SCALE GENOMIC DNA]</scope>
</reference>
<feature type="site" description="Interaction with tRNA" evidence="9">
    <location>
        <position position="132"/>
    </location>
</feature>
<comment type="caution">
    <text evidence="9">Lacks conserved residue(s) required for the propagation of feature annotation.</text>
</comment>
<feature type="binding site" evidence="9">
    <location>
        <begin position="11"/>
        <end position="18"/>
    </location>
    <ligand>
        <name>ATP</name>
        <dbReference type="ChEBI" id="CHEBI:30616"/>
    </ligand>
</feature>
<evidence type="ECO:0000256" key="9">
    <source>
        <dbReference type="HAMAP-Rule" id="MF_00144"/>
    </source>
</evidence>
<dbReference type="HAMAP" id="MF_00144">
    <property type="entry name" value="tRNA_thiouridyl_MnmA"/>
    <property type="match status" value="1"/>
</dbReference>
<keyword evidence="4 9" id="KW-0547">Nucleotide-binding</keyword>
<dbReference type="SUPFAM" id="SSF52402">
    <property type="entry name" value="Adenine nucleotide alpha hydrolases-like"/>
    <property type="match status" value="1"/>
</dbReference>
<evidence type="ECO:0000259" key="10">
    <source>
        <dbReference type="Pfam" id="PF20258"/>
    </source>
</evidence>
<comment type="function">
    <text evidence="9">Catalyzes the 2-thiolation of uridine at the wobble position (U34) of tRNA, leading to the formation of s(2)U34.</text>
</comment>
<dbReference type="CDD" id="cd01998">
    <property type="entry name" value="MnmA_TRMU-like"/>
    <property type="match status" value="1"/>
</dbReference>
<keyword evidence="5 9" id="KW-0067">ATP-binding</keyword>
<dbReference type="Proteomes" id="UP000231464">
    <property type="component" value="Unassembled WGS sequence"/>
</dbReference>
<keyword evidence="2 9" id="KW-0808">Transferase</keyword>
<gene>
    <name evidence="9" type="primary">mnmA</name>
    <name evidence="12" type="ORF">COU23_01990</name>
</gene>
<keyword evidence="1 9" id="KW-0820">tRNA-binding</keyword>
<dbReference type="Gene3D" id="3.40.50.620">
    <property type="entry name" value="HUPs"/>
    <property type="match status" value="1"/>
</dbReference>
<dbReference type="GO" id="GO:0005737">
    <property type="term" value="C:cytoplasm"/>
    <property type="evidence" value="ECO:0007669"/>
    <property type="project" value="UniProtKB-SubCell"/>
</dbReference>
<evidence type="ECO:0000256" key="8">
    <source>
        <dbReference type="ARBA" id="ARBA00051542"/>
    </source>
</evidence>
<dbReference type="InterPro" id="IPR004506">
    <property type="entry name" value="MnmA-like"/>
</dbReference>
<keyword evidence="9" id="KW-0963">Cytoplasm</keyword>
<evidence type="ECO:0000256" key="4">
    <source>
        <dbReference type="ARBA" id="ARBA00022741"/>
    </source>
</evidence>
<comment type="catalytic activity">
    <reaction evidence="8 9">
        <text>S-sulfanyl-L-cysteinyl-[protein] + uridine(34) in tRNA + AH2 + ATP = 2-thiouridine(34) in tRNA + L-cysteinyl-[protein] + A + AMP + diphosphate + H(+)</text>
        <dbReference type="Rhea" id="RHEA:47032"/>
        <dbReference type="Rhea" id="RHEA-COMP:10131"/>
        <dbReference type="Rhea" id="RHEA-COMP:11726"/>
        <dbReference type="Rhea" id="RHEA-COMP:11727"/>
        <dbReference type="Rhea" id="RHEA-COMP:11728"/>
        <dbReference type="ChEBI" id="CHEBI:13193"/>
        <dbReference type="ChEBI" id="CHEBI:15378"/>
        <dbReference type="ChEBI" id="CHEBI:17499"/>
        <dbReference type="ChEBI" id="CHEBI:29950"/>
        <dbReference type="ChEBI" id="CHEBI:30616"/>
        <dbReference type="ChEBI" id="CHEBI:33019"/>
        <dbReference type="ChEBI" id="CHEBI:61963"/>
        <dbReference type="ChEBI" id="CHEBI:65315"/>
        <dbReference type="ChEBI" id="CHEBI:87170"/>
        <dbReference type="ChEBI" id="CHEBI:456215"/>
        <dbReference type="EC" id="2.8.1.13"/>
    </reaction>
</comment>
<protein>
    <recommendedName>
        <fullName evidence="9">tRNA-specific 2-thiouridylase MnmA</fullName>
        <ecNumber evidence="9">2.8.1.13</ecNumber>
    </recommendedName>
</protein>
<dbReference type="GO" id="GO:0005524">
    <property type="term" value="F:ATP binding"/>
    <property type="evidence" value="ECO:0007669"/>
    <property type="project" value="UniProtKB-KW"/>
</dbReference>
<dbReference type="NCBIfam" id="TIGR00420">
    <property type="entry name" value="trmU"/>
    <property type="match status" value="1"/>
</dbReference>
<dbReference type="EMBL" id="PFBP01000033">
    <property type="protein sequence ID" value="PIT89795.1"/>
    <property type="molecule type" value="Genomic_DNA"/>
</dbReference>
<comment type="subcellular location">
    <subcellularLocation>
        <location evidence="9">Cytoplasm</location>
    </subcellularLocation>
</comment>
<organism evidence="12 13">
    <name type="scientific">Candidatus Kuenenbacteria bacterium CG10_big_fil_rev_8_21_14_0_10_36_11</name>
    <dbReference type="NCBI Taxonomy" id="1974618"/>
    <lineage>
        <taxon>Bacteria</taxon>
        <taxon>Candidatus Kueneniibacteriota</taxon>
    </lineage>
</organism>
<evidence type="ECO:0000256" key="6">
    <source>
        <dbReference type="ARBA" id="ARBA00022884"/>
    </source>
</evidence>
<evidence type="ECO:0000313" key="13">
    <source>
        <dbReference type="Proteomes" id="UP000231464"/>
    </source>
</evidence>
<dbReference type="NCBIfam" id="NF001138">
    <property type="entry name" value="PRK00143.1"/>
    <property type="match status" value="1"/>
</dbReference>
<evidence type="ECO:0000256" key="5">
    <source>
        <dbReference type="ARBA" id="ARBA00022840"/>
    </source>
</evidence>
<dbReference type="Pfam" id="PF03054">
    <property type="entry name" value="tRNA_Me_trans"/>
    <property type="match status" value="1"/>
</dbReference>
<dbReference type="GO" id="GO:0002143">
    <property type="term" value="P:tRNA wobble position uridine thiolation"/>
    <property type="evidence" value="ECO:0007669"/>
    <property type="project" value="TreeGrafter"/>
</dbReference>
<feature type="binding site" evidence="9">
    <location>
        <position position="37"/>
    </location>
    <ligand>
        <name>ATP</name>
        <dbReference type="ChEBI" id="CHEBI:30616"/>
    </ligand>
</feature>
<dbReference type="InterPro" id="IPR014729">
    <property type="entry name" value="Rossmann-like_a/b/a_fold"/>
</dbReference>
<dbReference type="Gene3D" id="2.30.30.280">
    <property type="entry name" value="Adenine nucleotide alpha hydrolases-like domains"/>
    <property type="match status" value="1"/>
</dbReference>
<evidence type="ECO:0000256" key="7">
    <source>
        <dbReference type="ARBA" id="ARBA00023157"/>
    </source>
</evidence>
<dbReference type="InterPro" id="IPR046884">
    <property type="entry name" value="MnmA-like_central"/>
</dbReference>
<dbReference type="PANTHER" id="PTHR11933:SF5">
    <property type="entry name" value="MITOCHONDRIAL TRNA-SPECIFIC 2-THIOURIDYLASE 1"/>
    <property type="match status" value="1"/>
</dbReference>
<feature type="binding site" evidence="9">
    <location>
        <position position="131"/>
    </location>
    <ligand>
        <name>ATP</name>
        <dbReference type="ChEBI" id="CHEBI:30616"/>
    </ligand>
</feature>
<feature type="site" description="Interaction with tRNA" evidence="9">
    <location>
        <position position="351"/>
    </location>
</feature>
<dbReference type="GO" id="GO:0103016">
    <property type="term" value="F:tRNA-uridine 2-sulfurtransferase activity"/>
    <property type="evidence" value="ECO:0007669"/>
    <property type="project" value="UniProtKB-EC"/>
</dbReference>
<proteinExistence type="inferred from homology"/>
<dbReference type="Gene3D" id="2.40.30.10">
    <property type="entry name" value="Translation factors"/>
    <property type="match status" value="1"/>
</dbReference>
<dbReference type="FunFam" id="2.30.30.280:FF:000001">
    <property type="entry name" value="tRNA-specific 2-thiouridylase MnmA"/>
    <property type="match status" value="1"/>
</dbReference>
<evidence type="ECO:0000256" key="2">
    <source>
        <dbReference type="ARBA" id="ARBA00022679"/>
    </source>
</evidence>
<dbReference type="GO" id="GO:0000049">
    <property type="term" value="F:tRNA binding"/>
    <property type="evidence" value="ECO:0007669"/>
    <property type="project" value="UniProtKB-KW"/>
</dbReference>
<dbReference type="EC" id="2.8.1.13" evidence="9"/>
<keyword evidence="6 9" id="KW-0694">RNA-binding</keyword>
<accession>A0A2M6WAT9</accession>
<keyword evidence="7" id="KW-1015">Disulfide bond</keyword>
<feature type="domain" description="tRNA-specific 2-thiouridylase MnmA-like central" evidence="11">
    <location>
        <begin position="220"/>
        <end position="281"/>
    </location>
</feature>
<keyword evidence="3 9" id="KW-0819">tRNA processing</keyword>
<dbReference type="FunFam" id="3.40.50.620:FF:000115">
    <property type="entry name" value="tRNA-specific 2-thiouridylase MnmA"/>
    <property type="match status" value="1"/>
</dbReference>